<feature type="region of interest" description="Disordered" evidence="1">
    <location>
        <begin position="1"/>
        <end position="26"/>
    </location>
</feature>
<name>A0A3S4RYE6_MYCAU</name>
<reference evidence="2 3" key="1">
    <citation type="submission" date="2018-12" db="EMBL/GenBank/DDBJ databases">
        <authorList>
            <consortium name="Pathogen Informatics"/>
        </authorList>
    </citation>
    <scope>NUCLEOTIDE SEQUENCE [LARGE SCALE GENOMIC DNA]</scope>
    <source>
        <strain evidence="2 3">NCTC10437</strain>
    </source>
</reference>
<dbReference type="EMBL" id="LR134356">
    <property type="protein sequence ID" value="VEG58148.1"/>
    <property type="molecule type" value="Genomic_DNA"/>
</dbReference>
<evidence type="ECO:0000313" key="2">
    <source>
        <dbReference type="EMBL" id="VEG58148.1"/>
    </source>
</evidence>
<evidence type="ECO:0000313" key="3">
    <source>
        <dbReference type="Proteomes" id="UP000279306"/>
    </source>
</evidence>
<dbReference type="STRING" id="1791.GCA_001049355_04084"/>
<organism evidence="2 3">
    <name type="scientific">Mycolicibacterium aurum</name>
    <name type="common">Mycobacterium aurum</name>
    <dbReference type="NCBI Taxonomy" id="1791"/>
    <lineage>
        <taxon>Bacteria</taxon>
        <taxon>Bacillati</taxon>
        <taxon>Actinomycetota</taxon>
        <taxon>Actinomycetes</taxon>
        <taxon>Mycobacteriales</taxon>
        <taxon>Mycobacteriaceae</taxon>
        <taxon>Mycolicibacterium</taxon>
    </lineage>
</organism>
<accession>A0A3S4RYE6</accession>
<feature type="compositionally biased region" description="Polar residues" evidence="1">
    <location>
        <begin position="10"/>
        <end position="26"/>
    </location>
</feature>
<protein>
    <submittedName>
        <fullName evidence="2">Uncharacterized protein</fullName>
    </submittedName>
</protein>
<sequence>MNQPTEDECSSSSVQPPTASEASPSLTDEEIAELMDELRNEDASPEDRLLAAIRTNGSVRAKSGLAALMGVDQENVNEIVPRLIAQGVIVHDKSGEHPLLTLA</sequence>
<dbReference type="KEGG" id="mauu:NCTC10437_05172"/>
<proteinExistence type="predicted"/>
<dbReference type="Proteomes" id="UP000279306">
    <property type="component" value="Chromosome"/>
</dbReference>
<dbReference type="AlphaFoldDB" id="A0A3S4RYE6"/>
<evidence type="ECO:0000256" key="1">
    <source>
        <dbReference type="SAM" id="MobiDB-lite"/>
    </source>
</evidence>
<gene>
    <name evidence="2" type="ORF">NCTC10437_05172</name>
</gene>
<dbReference type="RefSeq" id="WP_048633949.1">
    <property type="nucleotide sequence ID" value="NZ_CVQQ01000015.1"/>
</dbReference>
<keyword evidence="3" id="KW-1185">Reference proteome</keyword>